<dbReference type="EMBL" id="JBJKFK010006739">
    <property type="protein sequence ID" value="KAL3307679.1"/>
    <property type="molecule type" value="Genomic_DNA"/>
</dbReference>
<sequence>MDLEDVKLTHQCKVRYDPDIKRWLANPNPREHTSLSISSFEALSDKSFEILSDSEDDVKLNISSKASPRTYGIDKYFSGIGLSHYTSTSIDDWLLKPEQSQLVQSQPVPESVKTFITRNELDVTSLDEKQASDISDDLKCWLATYQPTEPKIESFSSTVDPSDDKDLSLWLSTNTKDSFKSPALDPELSRWLCPKTPNSVLEPLPNKFWGSDHHYTDWLDRSSVSLPTLTHLVLFQRFSVVPLDHDQWLYRHDPSVLTDRLGQLNLA</sequence>
<accession>A0ABD2PJQ3</accession>
<name>A0ABD2PJQ3_9PLAT</name>
<dbReference type="Proteomes" id="UP001626550">
    <property type="component" value="Unassembled WGS sequence"/>
</dbReference>
<keyword evidence="2" id="KW-1185">Reference proteome</keyword>
<proteinExistence type="predicted"/>
<organism evidence="1 2">
    <name type="scientific">Cichlidogyrus casuarinus</name>
    <dbReference type="NCBI Taxonomy" id="1844966"/>
    <lineage>
        <taxon>Eukaryota</taxon>
        <taxon>Metazoa</taxon>
        <taxon>Spiralia</taxon>
        <taxon>Lophotrochozoa</taxon>
        <taxon>Platyhelminthes</taxon>
        <taxon>Monogenea</taxon>
        <taxon>Monopisthocotylea</taxon>
        <taxon>Dactylogyridea</taxon>
        <taxon>Ancyrocephalidae</taxon>
        <taxon>Cichlidogyrus</taxon>
    </lineage>
</organism>
<protein>
    <submittedName>
        <fullName evidence="1">Uncharacterized protein</fullName>
    </submittedName>
</protein>
<reference evidence="1 2" key="1">
    <citation type="submission" date="2024-11" db="EMBL/GenBank/DDBJ databases">
        <title>Adaptive evolution of stress response genes in parasites aligns with host niche diversity.</title>
        <authorList>
            <person name="Hahn C."/>
            <person name="Resl P."/>
        </authorList>
    </citation>
    <scope>NUCLEOTIDE SEQUENCE [LARGE SCALE GENOMIC DNA]</scope>
    <source>
        <strain evidence="1">EGGRZ-B1_66</strain>
        <tissue evidence="1">Body</tissue>
    </source>
</reference>
<dbReference type="AlphaFoldDB" id="A0ABD2PJQ3"/>
<gene>
    <name evidence="1" type="ORF">Ciccas_013802</name>
</gene>
<evidence type="ECO:0000313" key="1">
    <source>
        <dbReference type="EMBL" id="KAL3307679.1"/>
    </source>
</evidence>
<evidence type="ECO:0000313" key="2">
    <source>
        <dbReference type="Proteomes" id="UP001626550"/>
    </source>
</evidence>
<comment type="caution">
    <text evidence="1">The sequence shown here is derived from an EMBL/GenBank/DDBJ whole genome shotgun (WGS) entry which is preliminary data.</text>
</comment>